<organism evidence="2 3">
    <name type="scientific">Lentibacillus populi</name>
    <dbReference type="NCBI Taxonomy" id="1827502"/>
    <lineage>
        <taxon>Bacteria</taxon>
        <taxon>Bacillati</taxon>
        <taxon>Bacillota</taxon>
        <taxon>Bacilli</taxon>
        <taxon>Bacillales</taxon>
        <taxon>Bacillaceae</taxon>
        <taxon>Lentibacillus</taxon>
    </lineage>
</organism>
<keyword evidence="1" id="KW-1133">Transmembrane helix</keyword>
<accession>A0A9W5U277</accession>
<dbReference type="Proteomes" id="UP000621492">
    <property type="component" value="Unassembled WGS sequence"/>
</dbReference>
<reference evidence="2" key="2">
    <citation type="submission" date="2020-09" db="EMBL/GenBank/DDBJ databases">
        <authorList>
            <person name="Sun Q."/>
            <person name="Zhou Y."/>
        </authorList>
    </citation>
    <scope>NUCLEOTIDE SEQUENCE</scope>
    <source>
        <strain evidence="2">CGMCC 1.15454</strain>
    </source>
</reference>
<feature type="transmembrane region" description="Helical" evidence="1">
    <location>
        <begin position="15"/>
        <end position="32"/>
    </location>
</feature>
<evidence type="ECO:0000313" key="2">
    <source>
        <dbReference type="EMBL" id="GGB61600.1"/>
    </source>
</evidence>
<keyword evidence="1" id="KW-0812">Transmembrane</keyword>
<proteinExistence type="predicted"/>
<evidence type="ECO:0000313" key="3">
    <source>
        <dbReference type="Proteomes" id="UP000621492"/>
    </source>
</evidence>
<dbReference type="AlphaFoldDB" id="A0A9W5U277"/>
<evidence type="ECO:0000256" key="1">
    <source>
        <dbReference type="SAM" id="Phobius"/>
    </source>
</evidence>
<sequence>MLELVNDLMSDITPLYLYLSIALSMICAYRGISLNMHMINQNNDFATRQWHAARFRLLPRQEDLGANTEIQNWIATKTKRIEAPDDDTDAHSFLFSTATKKKRGGQQWKENLYSHPLQNIALSGLF</sequence>
<gene>
    <name evidence="2" type="ORF">GCM10011409_43530</name>
</gene>
<name>A0A9W5U277_9BACI</name>
<keyword evidence="1" id="KW-0472">Membrane</keyword>
<comment type="caution">
    <text evidence="2">The sequence shown here is derived from an EMBL/GenBank/DDBJ whole genome shotgun (WGS) entry which is preliminary data.</text>
</comment>
<reference evidence="2" key="1">
    <citation type="journal article" date="2014" name="Int. J. Syst. Evol. Microbiol.">
        <title>Complete genome sequence of Corynebacterium casei LMG S-19264T (=DSM 44701T), isolated from a smear-ripened cheese.</title>
        <authorList>
            <consortium name="US DOE Joint Genome Institute (JGI-PGF)"/>
            <person name="Walter F."/>
            <person name="Albersmeier A."/>
            <person name="Kalinowski J."/>
            <person name="Ruckert C."/>
        </authorList>
    </citation>
    <scope>NUCLEOTIDE SEQUENCE</scope>
    <source>
        <strain evidence="2">CGMCC 1.15454</strain>
    </source>
</reference>
<keyword evidence="3" id="KW-1185">Reference proteome</keyword>
<protein>
    <submittedName>
        <fullName evidence="2">Uncharacterized protein</fullName>
    </submittedName>
</protein>
<dbReference type="EMBL" id="BMJD01000067">
    <property type="protein sequence ID" value="GGB61600.1"/>
    <property type="molecule type" value="Genomic_DNA"/>
</dbReference>
<dbReference type="RefSeq" id="WP_155554701.1">
    <property type="nucleotide sequence ID" value="NZ_BMJD01000067.1"/>
</dbReference>